<dbReference type="Gene3D" id="3.40.50.790">
    <property type="match status" value="1"/>
</dbReference>
<dbReference type="InterPro" id="IPR023674">
    <property type="entry name" value="Ribosomal_uL1-like"/>
</dbReference>
<dbReference type="InterPro" id="IPR028364">
    <property type="entry name" value="Ribosomal_uL1/biogenesis"/>
</dbReference>
<dbReference type="Proteomes" id="UP000002037">
    <property type="component" value="Unassembled WGS sequence"/>
</dbReference>
<dbReference type="RefSeq" id="XP_002547310.1">
    <property type="nucleotide sequence ID" value="XM_002547264.1"/>
</dbReference>
<evidence type="ECO:0000313" key="1">
    <source>
        <dbReference type="EMBL" id="EER34755.1"/>
    </source>
</evidence>
<dbReference type="InterPro" id="IPR016095">
    <property type="entry name" value="Ribosomal_uL1_3-a/b-sand"/>
</dbReference>
<dbReference type="KEGG" id="ctp:CTRG_01616"/>
<dbReference type="STRING" id="294747.C5M6Y5"/>
<dbReference type="SUPFAM" id="SSF56808">
    <property type="entry name" value="Ribosomal protein L1"/>
    <property type="match status" value="1"/>
</dbReference>
<sequence>MTPEQFILGEKAYKTAKKSLLSLKKHHENDSKTSINLIINIKIQLVKTKDYRPRIVPITYKLDKVTNKSILLITKDPSNKYRDELTKKDCPTEDTFSDIYSFKKLKSLSKNRKNLIKIFKEYDLIVCDIRIQKFLPDILGEIFYLKNKKVPFIIQMAKPNKDAELIRSKQNKLKDERCDSKYVNLQINSIVENTNYIASSKGDCLSLKIGYCDWKLDHLLMNLNDVIDYLINEKYLPIGGVLKALDNLGNVHVKTSDSISLPVYIKHKDGENDTNEDDDDNNSDFDF</sequence>
<dbReference type="EMBL" id="GG692396">
    <property type="protein sequence ID" value="EER34755.1"/>
    <property type="molecule type" value="Genomic_DNA"/>
</dbReference>
<protein>
    <recommendedName>
        <fullName evidence="3">Ribosome biogenesis protein UTP30</fullName>
    </recommendedName>
</protein>
<dbReference type="OrthoDB" id="10251727at2759"/>
<accession>C5M6Y5</accession>
<reference evidence="1 2" key="1">
    <citation type="journal article" date="2009" name="Nature">
        <title>Evolution of pathogenicity and sexual reproduction in eight Candida genomes.</title>
        <authorList>
            <person name="Butler G."/>
            <person name="Rasmussen M.D."/>
            <person name="Lin M.F."/>
            <person name="Santos M.A."/>
            <person name="Sakthikumar S."/>
            <person name="Munro C.A."/>
            <person name="Rheinbay E."/>
            <person name="Grabherr M."/>
            <person name="Forche A."/>
            <person name="Reedy J.L."/>
            <person name="Agrafioti I."/>
            <person name="Arnaud M.B."/>
            <person name="Bates S."/>
            <person name="Brown A.J."/>
            <person name="Brunke S."/>
            <person name="Costanzo M.C."/>
            <person name="Fitzpatrick D.A."/>
            <person name="de Groot P.W."/>
            <person name="Harris D."/>
            <person name="Hoyer L.L."/>
            <person name="Hube B."/>
            <person name="Klis F.M."/>
            <person name="Kodira C."/>
            <person name="Lennard N."/>
            <person name="Logue M.E."/>
            <person name="Martin R."/>
            <person name="Neiman A.M."/>
            <person name="Nikolaou E."/>
            <person name="Quail M.A."/>
            <person name="Quinn J."/>
            <person name="Santos M.C."/>
            <person name="Schmitzberger F.F."/>
            <person name="Sherlock G."/>
            <person name="Shah P."/>
            <person name="Silverstein K.A."/>
            <person name="Skrzypek M.S."/>
            <person name="Soll D."/>
            <person name="Staggs R."/>
            <person name="Stansfield I."/>
            <person name="Stumpf M.P."/>
            <person name="Sudbery P.E."/>
            <person name="Srikantha T."/>
            <person name="Zeng Q."/>
            <person name="Berman J."/>
            <person name="Berriman M."/>
            <person name="Heitman J."/>
            <person name="Gow N.A."/>
            <person name="Lorenz M.C."/>
            <person name="Birren B.W."/>
            <person name="Kellis M."/>
            <person name="Cuomo C.A."/>
        </authorList>
    </citation>
    <scope>NUCLEOTIDE SEQUENCE [LARGE SCALE GENOMIC DNA]</scope>
    <source>
        <strain evidence="2">ATCC MYA-3404 / T1</strain>
    </source>
</reference>
<dbReference type="VEuPathDB" id="FungiDB:CTRG_01616"/>
<dbReference type="eggNOG" id="KOG1685">
    <property type="taxonomic scope" value="Eukaryota"/>
</dbReference>
<name>C5M6Y5_CANTT</name>
<dbReference type="AlphaFoldDB" id="C5M6Y5"/>
<organism evidence="1 2">
    <name type="scientific">Candida tropicalis (strain ATCC MYA-3404 / T1)</name>
    <name type="common">Yeast</name>
    <dbReference type="NCBI Taxonomy" id="294747"/>
    <lineage>
        <taxon>Eukaryota</taxon>
        <taxon>Fungi</taxon>
        <taxon>Dikarya</taxon>
        <taxon>Ascomycota</taxon>
        <taxon>Saccharomycotina</taxon>
        <taxon>Pichiomycetes</taxon>
        <taxon>Debaryomycetaceae</taxon>
        <taxon>Candida/Lodderomyces clade</taxon>
        <taxon>Candida</taxon>
    </lineage>
</organism>
<proteinExistence type="predicted"/>
<evidence type="ECO:0008006" key="3">
    <source>
        <dbReference type="Google" id="ProtNLM"/>
    </source>
</evidence>
<gene>
    <name evidence="1" type="ORF">CTRG_01616</name>
</gene>
<evidence type="ECO:0000313" key="2">
    <source>
        <dbReference type="Proteomes" id="UP000002037"/>
    </source>
</evidence>
<keyword evidence="2" id="KW-1185">Reference proteome</keyword>
<dbReference type="HOGENOM" id="CLU_063901_0_0_1"/>
<dbReference type="Pfam" id="PF00687">
    <property type="entry name" value="Ribosomal_L1"/>
    <property type="match status" value="1"/>
</dbReference>
<dbReference type="GeneID" id="8301266"/>